<dbReference type="Proteomes" id="UP000677054">
    <property type="component" value="Unassembled WGS sequence"/>
</dbReference>
<sequence length="408" mass="44604">MSVDGNFFLVSGYVDNIGRASFVTYVISGLNGSIIDTNVAECVINIGAFFIEKRFNFPNEHIMTYDDLKSLLLGGTHVTFVGLAELCEGNPTTGVSKAQGGGYHLQFYVETNPTSGLEDVIVEYDYLGVSPDGTAPTFNVAQIRVYPDGFVNVTGNSFITTTWEDVYPFPQGFQCTLDDGIRFQYRQQESYDFYDSFAAAEEALLSGKELQVSLDHTQCEGAPEFINAMGVRVLEWAQFDVDSALGHEIDFSQVLAATAEAAVLQEYSMTDENLLRNHVTIFNPLTGEIALDVTYTCPMGTGAIVSAPARASRALESYFEVYAAALEGTHLEVRVNYELCNDPTGSGLDFTGVTAGAYLREMAINNPDSSDPSINGPITHDKCIDGNVSLCISRFGFEHLHCRLLLRV</sequence>
<reference evidence="1" key="1">
    <citation type="submission" date="2020-11" db="EMBL/GenBank/DDBJ databases">
        <authorList>
            <person name="Tran Van P."/>
        </authorList>
    </citation>
    <scope>NUCLEOTIDE SEQUENCE</scope>
</reference>
<accession>A0A7R9A8E7</accession>
<dbReference type="AlphaFoldDB" id="A0A7R9A8E7"/>
<protein>
    <submittedName>
        <fullName evidence="1">Uncharacterized protein</fullName>
    </submittedName>
</protein>
<gene>
    <name evidence="1" type="ORF">DSTB1V02_LOCUS9210</name>
</gene>
<keyword evidence="2" id="KW-1185">Reference proteome</keyword>
<evidence type="ECO:0000313" key="1">
    <source>
        <dbReference type="EMBL" id="CAD7249413.1"/>
    </source>
</evidence>
<dbReference type="EMBL" id="LR901796">
    <property type="protein sequence ID" value="CAD7249413.1"/>
    <property type="molecule type" value="Genomic_DNA"/>
</dbReference>
<name>A0A7R9A8E7_9CRUS</name>
<dbReference type="EMBL" id="CAJPEV010002279">
    <property type="protein sequence ID" value="CAG0896374.1"/>
    <property type="molecule type" value="Genomic_DNA"/>
</dbReference>
<proteinExistence type="predicted"/>
<evidence type="ECO:0000313" key="2">
    <source>
        <dbReference type="Proteomes" id="UP000677054"/>
    </source>
</evidence>
<organism evidence="1">
    <name type="scientific">Darwinula stevensoni</name>
    <dbReference type="NCBI Taxonomy" id="69355"/>
    <lineage>
        <taxon>Eukaryota</taxon>
        <taxon>Metazoa</taxon>
        <taxon>Ecdysozoa</taxon>
        <taxon>Arthropoda</taxon>
        <taxon>Crustacea</taxon>
        <taxon>Oligostraca</taxon>
        <taxon>Ostracoda</taxon>
        <taxon>Podocopa</taxon>
        <taxon>Podocopida</taxon>
        <taxon>Darwinulocopina</taxon>
        <taxon>Darwinuloidea</taxon>
        <taxon>Darwinulidae</taxon>
        <taxon>Darwinula</taxon>
    </lineage>
</organism>